<keyword evidence="1" id="KW-0732">Signal</keyword>
<dbReference type="InterPro" id="IPR025092">
    <property type="entry name" value="Glyco_hydro_66"/>
</dbReference>
<dbReference type="EMBL" id="JAGTTM010000001">
    <property type="protein sequence ID" value="MCC2028376.1"/>
    <property type="molecule type" value="Genomic_DNA"/>
</dbReference>
<organism evidence="2 3">
    <name type="scientific">Microbacterium tenebrionis</name>
    <dbReference type="NCBI Taxonomy" id="2830665"/>
    <lineage>
        <taxon>Bacteria</taxon>
        <taxon>Bacillati</taxon>
        <taxon>Actinomycetota</taxon>
        <taxon>Actinomycetes</taxon>
        <taxon>Micrococcales</taxon>
        <taxon>Microbacteriaceae</taxon>
        <taxon>Microbacterium</taxon>
    </lineage>
</organism>
<evidence type="ECO:0008006" key="4">
    <source>
        <dbReference type="Google" id="ProtNLM"/>
    </source>
</evidence>
<dbReference type="SUPFAM" id="SSF51445">
    <property type="entry name" value="(Trans)glycosidases"/>
    <property type="match status" value="1"/>
</dbReference>
<accession>A0A9X1RYB0</accession>
<dbReference type="InterPro" id="IPR017853">
    <property type="entry name" value="GH"/>
</dbReference>
<dbReference type="Pfam" id="PF13199">
    <property type="entry name" value="Glyco_hydro_66"/>
    <property type="match status" value="1"/>
</dbReference>
<evidence type="ECO:0000313" key="3">
    <source>
        <dbReference type="Proteomes" id="UP001139289"/>
    </source>
</evidence>
<sequence>MPLTLLPTRASYGLADPIHIEVRDAEAPLDGTLTVWRLGELVHTQPLQPGPIQTLPDLAAGGYGIELDGPVGTARTAVEVTADPRSRLRYGFVASYNPGKDVGAVADFARRLHLNGIQFYDWAYRHADLLGGGEQYDDALGQPITLSTVRELVAALRDAGSASYGYAAVYAVGPNEWPDWQQHALLRPTGEPYALGDFLFILDPAAPEWLAHFTADLTASVDTVGFDGFHLDQYGYPKHAATPDGTAVDVAASFTRLIDDVRQALPDSRLIFNNVNDFPTWDTASAPQDAVYIEPWKPVVTLQALANVATRARAVASGLPVVLAAYQHTYDLAPAEASDRAAAFTMATLLSHGATQLLAGEHGKLLVDPYYVRNHDAEPDTVEFLTRWYDFAVEHDALLLDPSIVDVTASYVGDYNDDLDVTYDGVEVTETAVAGSVWRRVTRTSEGTVVHLINLVGQDDILWDAPRNTPGATGEGELRFKFVRGQIPRVRVADPDHTPRLVDVPIRLDGDHAVATLPALNIWQVVHVAL</sequence>
<dbReference type="Gene3D" id="2.60.40.1180">
    <property type="entry name" value="Golgi alpha-mannosidase II"/>
    <property type="match status" value="1"/>
</dbReference>
<name>A0A9X1RYB0_9MICO</name>
<dbReference type="RefSeq" id="WP_227529649.1">
    <property type="nucleotide sequence ID" value="NZ_JAGTTM010000001.1"/>
</dbReference>
<dbReference type="AlphaFoldDB" id="A0A9X1RYB0"/>
<keyword evidence="3" id="KW-1185">Reference proteome</keyword>
<reference evidence="2" key="1">
    <citation type="submission" date="2021-04" db="EMBL/GenBank/DDBJ databases">
        <title>Microbacterium tenobrionis sp. nov. and Microbacterium allomyrinae sp. nov., isolated from larvae of Tenobrio molitor and Allomyrina dichotoma, respectively.</title>
        <authorList>
            <person name="Lee S.D."/>
        </authorList>
    </citation>
    <scope>NUCLEOTIDE SEQUENCE</scope>
    <source>
        <strain evidence="2">YMB-B2</strain>
    </source>
</reference>
<dbReference type="InterPro" id="IPR013780">
    <property type="entry name" value="Glyco_hydro_b"/>
</dbReference>
<proteinExistence type="predicted"/>
<comment type="caution">
    <text evidence="2">The sequence shown here is derived from an EMBL/GenBank/DDBJ whole genome shotgun (WGS) entry which is preliminary data.</text>
</comment>
<evidence type="ECO:0000313" key="2">
    <source>
        <dbReference type="EMBL" id="MCC2028376.1"/>
    </source>
</evidence>
<gene>
    <name evidence="2" type="ORF">KEC56_02340</name>
</gene>
<dbReference type="Proteomes" id="UP001139289">
    <property type="component" value="Unassembled WGS sequence"/>
</dbReference>
<protein>
    <recommendedName>
        <fullName evidence="4">Dextranase</fullName>
    </recommendedName>
</protein>
<dbReference type="Gene3D" id="3.20.20.80">
    <property type="entry name" value="Glycosidases"/>
    <property type="match status" value="1"/>
</dbReference>
<evidence type="ECO:0000256" key="1">
    <source>
        <dbReference type="ARBA" id="ARBA00022729"/>
    </source>
</evidence>